<dbReference type="InterPro" id="IPR041118">
    <property type="entry name" value="Rx_N"/>
</dbReference>
<evidence type="ECO:0000256" key="1">
    <source>
        <dbReference type="ARBA" id="ARBA00008894"/>
    </source>
</evidence>
<dbReference type="AlphaFoldDB" id="B8BJP0"/>
<evidence type="ECO:0000256" key="5">
    <source>
        <dbReference type="ARBA" id="ARBA00022821"/>
    </source>
</evidence>
<evidence type="ECO:0000259" key="7">
    <source>
        <dbReference type="Pfam" id="PF00931"/>
    </source>
</evidence>
<keyword evidence="4" id="KW-0547">Nucleotide-binding</keyword>
<dbReference type="EMBL" id="CM000136">
    <property type="protein sequence ID" value="EEC67876.1"/>
    <property type="molecule type" value="Genomic_DNA"/>
</dbReference>
<sequence length="512" mass="57126">MAEVGGMLAAAVLNFVGQQISSVIAGQITLQWDFNDDLKKMKSTLESVAAVLEDAEKQSIKEASVRLWLKRLKSAAFAISDMIDEFEADTQGIQPPAKKMSSIKKGLLQLATMIPCLTVGPRIILANKMKAMRGELRVITDEHTSFKLKVAPTANGVNIPDERETSSTVDKTLIIGRAEDKQIIMDSLSKSMTNDFTVLPIYGIGGIGKTTLAKLVFNDTQFKNYSRVWVYVSQIFDLNKIGNSIISQLTEEESQLTQKQMVCNRLEKLLAGKKTLIVLDDLWEDNGFQLDNLTDMLKAGEGSKVVVVVTTRDGDIAKKFHTIQPHKLAHLTDDMCWTIIKQKSAFESRDDDKEKLQKIGRDIAKKCGGVALAAESLGYMLQSMTCDEWESVKDNDIWNIISSSHSPDQNVLASLMLSYSSMPSYLKLCFAYCAVFPKGHKIVKDDLIHQWVSLGFIGNQTYCSQSPKQKNIFSTRQLSERYIKQLLGLSFLQHAKSSSILEIYCIIVQLEL</sequence>
<dbReference type="PANTHER" id="PTHR36766">
    <property type="entry name" value="PLANT BROAD-SPECTRUM MILDEW RESISTANCE PROTEIN RPW8"/>
    <property type="match status" value="1"/>
</dbReference>
<reference evidence="10 11" key="1">
    <citation type="journal article" date="2005" name="PLoS Biol.">
        <title>The genomes of Oryza sativa: a history of duplications.</title>
        <authorList>
            <person name="Yu J."/>
            <person name="Wang J."/>
            <person name="Lin W."/>
            <person name="Li S."/>
            <person name="Li H."/>
            <person name="Zhou J."/>
            <person name="Ni P."/>
            <person name="Dong W."/>
            <person name="Hu S."/>
            <person name="Zeng C."/>
            <person name="Zhang J."/>
            <person name="Zhang Y."/>
            <person name="Li R."/>
            <person name="Xu Z."/>
            <person name="Li S."/>
            <person name="Li X."/>
            <person name="Zheng H."/>
            <person name="Cong L."/>
            <person name="Lin L."/>
            <person name="Yin J."/>
            <person name="Geng J."/>
            <person name="Li G."/>
            <person name="Shi J."/>
            <person name="Liu J."/>
            <person name="Lv H."/>
            <person name="Li J."/>
            <person name="Wang J."/>
            <person name="Deng Y."/>
            <person name="Ran L."/>
            <person name="Shi X."/>
            <person name="Wang X."/>
            <person name="Wu Q."/>
            <person name="Li C."/>
            <person name="Ren X."/>
            <person name="Wang J."/>
            <person name="Wang X."/>
            <person name="Li D."/>
            <person name="Liu D."/>
            <person name="Zhang X."/>
            <person name="Ji Z."/>
            <person name="Zhao W."/>
            <person name="Sun Y."/>
            <person name="Zhang Z."/>
            <person name="Bao J."/>
            <person name="Han Y."/>
            <person name="Dong L."/>
            <person name="Ji J."/>
            <person name="Chen P."/>
            <person name="Wu S."/>
            <person name="Liu J."/>
            <person name="Xiao Y."/>
            <person name="Bu D."/>
            <person name="Tan J."/>
            <person name="Yang L."/>
            <person name="Ye C."/>
            <person name="Zhang J."/>
            <person name="Xu J."/>
            <person name="Zhou Y."/>
            <person name="Yu Y."/>
            <person name="Zhang B."/>
            <person name="Zhuang S."/>
            <person name="Wei H."/>
            <person name="Liu B."/>
            <person name="Lei M."/>
            <person name="Yu H."/>
            <person name="Li Y."/>
            <person name="Xu H."/>
            <person name="Wei S."/>
            <person name="He X."/>
            <person name="Fang L."/>
            <person name="Zhang Z."/>
            <person name="Zhang Y."/>
            <person name="Huang X."/>
            <person name="Su Z."/>
            <person name="Tong W."/>
            <person name="Li J."/>
            <person name="Tong Z."/>
            <person name="Li S."/>
            <person name="Ye J."/>
            <person name="Wang L."/>
            <person name="Fang L."/>
            <person name="Lei T."/>
            <person name="Chen C."/>
            <person name="Chen H."/>
            <person name="Xu Z."/>
            <person name="Li H."/>
            <person name="Huang H."/>
            <person name="Zhang F."/>
            <person name="Xu H."/>
            <person name="Li N."/>
            <person name="Zhao C."/>
            <person name="Li S."/>
            <person name="Dong L."/>
            <person name="Huang Y."/>
            <person name="Li L."/>
            <person name="Xi Y."/>
            <person name="Qi Q."/>
            <person name="Li W."/>
            <person name="Zhang B."/>
            <person name="Hu W."/>
            <person name="Zhang Y."/>
            <person name="Tian X."/>
            <person name="Jiao Y."/>
            <person name="Liang X."/>
            <person name="Jin J."/>
            <person name="Gao L."/>
            <person name="Zheng W."/>
            <person name="Hao B."/>
            <person name="Liu S."/>
            <person name="Wang W."/>
            <person name="Yuan L."/>
            <person name="Cao M."/>
            <person name="McDermott J."/>
            <person name="Samudrala R."/>
            <person name="Wang J."/>
            <person name="Wong G.K."/>
            <person name="Yang H."/>
        </authorList>
    </citation>
    <scope>NUCLEOTIDE SEQUENCE [LARGE SCALE GENOMIC DNA]</scope>
    <source>
        <strain evidence="11">cv. 93-11</strain>
    </source>
</reference>
<dbReference type="OMA" id="CDEWESV"/>
<dbReference type="Gene3D" id="1.10.10.10">
    <property type="entry name" value="Winged helix-like DNA-binding domain superfamily/Winged helix DNA-binding domain"/>
    <property type="match status" value="1"/>
</dbReference>
<dbReference type="InterPro" id="IPR058922">
    <property type="entry name" value="WHD_DRP"/>
</dbReference>
<evidence type="ECO:0000256" key="3">
    <source>
        <dbReference type="ARBA" id="ARBA00022737"/>
    </source>
</evidence>
<proteinExistence type="inferred from homology"/>
<dbReference type="Gramene" id="BGIOSGA034303-TA">
    <property type="protein sequence ID" value="BGIOSGA034303-PA"/>
    <property type="gene ID" value="BGIOSGA034303"/>
</dbReference>
<dbReference type="Gene3D" id="1.10.8.430">
    <property type="entry name" value="Helical domain of apoptotic protease-activating factors"/>
    <property type="match status" value="1"/>
</dbReference>
<keyword evidence="2" id="KW-0433">Leucine-rich repeat</keyword>
<keyword evidence="5" id="KW-0611">Plant defense</keyword>
<dbReference type="Pfam" id="PF23559">
    <property type="entry name" value="WHD_DRP"/>
    <property type="match status" value="1"/>
</dbReference>
<dbReference type="Gene3D" id="3.40.50.300">
    <property type="entry name" value="P-loop containing nucleotide triphosphate hydrolases"/>
    <property type="match status" value="1"/>
</dbReference>
<dbReference type="STRING" id="39946.B8BJP0"/>
<dbReference type="InterPro" id="IPR027417">
    <property type="entry name" value="P-loop_NTPase"/>
</dbReference>
<feature type="domain" description="Disease resistance N-terminal" evidence="8">
    <location>
        <begin position="12"/>
        <end position="94"/>
    </location>
</feature>
<feature type="domain" description="NB-ARC" evidence="7">
    <location>
        <begin position="182"/>
        <end position="344"/>
    </location>
</feature>
<organism evidence="10 11">
    <name type="scientific">Oryza sativa subsp. indica</name>
    <name type="common">Rice</name>
    <dbReference type="NCBI Taxonomy" id="39946"/>
    <lineage>
        <taxon>Eukaryota</taxon>
        <taxon>Viridiplantae</taxon>
        <taxon>Streptophyta</taxon>
        <taxon>Embryophyta</taxon>
        <taxon>Tracheophyta</taxon>
        <taxon>Spermatophyta</taxon>
        <taxon>Magnoliopsida</taxon>
        <taxon>Liliopsida</taxon>
        <taxon>Poales</taxon>
        <taxon>Poaceae</taxon>
        <taxon>BOP clade</taxon>
        <taxon>Oryzoideae</taxon>
        <taxon>Oryzeae</taxon>
        <taxon>Oryzinae</taxon>
        <taxon>Oryza</taxon>
        <taxon>Oryza sativa</taxon>
    </lineage>
</organism>
<name>B8BJP0_ORYSI</name>
<feature type="domain" description="Disease resistance protein winged helix" evidence="9">
    <location>
        <begin position="435"/>
        <end position="505"/>
    </location>
</feature>
<dbReference type="GO" id="GO:0005524">
    <property type="term" value="F:ATP binding"/>
    <property type="evidence" value="ECO:0007669"/>
    <property type="project" value="UniProtKB-KW"/>
</dbReference>
<gene>
    <name evidence="10" type="ORF">OsI_35511</name>
</gene>
<dbReference type="PANTHER" id="PTHR36766:SF73">
    <property type="entry name" value="NB-ARC DOMAIN-CONTAINING PROTEIN"/>
    <property type="match status" value="1"/>
</dbReference>
<dbReference type="PRINTS" id="PR00364">
    <property type="entry name" value="DISEASERSIST"/>
</dbReference>
<protein>
    <submittedName>
        <fullName evidence="10">Uncharacterized protein</fullName>
    </submittedName>
</protein>
<evidence type="ECO:0000259" key="9">
    <source>
        <dbReference type="Pfam" id="PF23559"/>
    </source>
</evidence>
<keyword evidence="11" id="KW-1185">Reference proteome</keyword>
<dbReference type="SUPFAM" id="SSF52540">
    <property type="entry name" value="P-loop containing nucleoside triphosphate hydrolases"/>
    <property type="match status" value="1"/>
</dbReference>
<dbReference type="Gene3D" id="1.20.5.4130">
    <property type="match status" value="1"/>
</dbReference>
<comment type="similarity">
    <text evidence="1">Belongs to the disease resistance NB-LRR family.</text>
</comment>
<dbReference type="Proteomes" id="UP000007015">
    <property type="component" value="Chromosome 11"/>
</dbReference>
<evidence type="ECO:0000259" key="8">
    <source>
        <dbReference type="Pfam" id="PF18052"/>
    </source>
</evidence>
<dbReference type="GO" id="GO:0006952">
    <property type="term" value="P:defense response"/>
    <property type="evidence" value="ECO:0007669"/>
    <property type="project" value="UniProtKB-KW"/>
</dbReference>
<dbReference type="Pfam" id="PF00931">
    <property type="entry name" value="NB-ARC"/>
    <property type="match status" value="1"/>
</dbReference>
<evidence type="ECO:0000313" key="10">
    <source>
        <dbReference type="EMBL" id="EEC67876.1"/>
    </source>
</evidence>
<keyword evidence="6" id="KW-0067">ATP-binding</keyword>
<keyword evidence="3" id="KW-0677">Repeat</keyword>
<evidence type="ECO:0000256" key="6">
    <source>
        <dbReference type="ARBA" id="ARBA00022840"/>
    </source>
</evidence>
<dbReference type="InterPro" id="IPR042197">
    <property type="entry name" value="Apaf_helical"/>
</dbReference>
<dbReference type="HOGENOM" id="CLU_000837_9_0_1"/>
<accession>B8BJP0</accession>
<dbReference type="Pfam" id="PF18052">
    <property type="entry name" value="Rx_N"/>
    <property type="match status" value="1"/>
</dbReference>
<dbReference type="InterPro" id="IPR002182">
    <property type="entry name" value="NB-ARC"/>
</dbReference>
<evidence type="ECO:0000256" key="2">
    <source>
        <dbReference type="ARBA" id="ARBA00022614"/>
    </source>
</evidence>
<dbReference type="InterPro" id="IPR036388">
    <property type="entry name" value="WH-like_DNA-bd_sf"/>
</dbReference>
<evidence type="ECO:0000256" key="4">
    <source>
        <dbReference type="ARBA" id="ARBA00022741"/>
    </source>
</evidence>
<dbReference type="GO" id="GO:0043531">
    <property type="term" value="F:ADP binding"/>
    <property type="evidence" value="ECO:0007669"/>
    <property type="project" value="InterPro"/>
</dbReference>
<evidence type="ECO:0000313" key="11">
    <source>
        <dbReference type="Proteomes" id="UP000007015"/>
    </source>
</evidence>